<comment type="caution">
    <text evidence="5">The sequence shown here is derived from an EMBL/GenBank/DDBJ whole genome shotgun (WGS) entry which is preliminary data.</text>
</comment>
<dbReference type="InterPro" id="IPR029052">
    <property type="entry name" value="Metallo-depent_PP-like"/>
</dbReference>
<dbReference type="InterPro" id="IPR036907">
    <property type="entry name" value="5'-Nucleotdase_C_sf"/>
</dbReference>
<dbReference type="CDD" id="cd10283">
    <property type="entry name" value="MnuA_DNase1-like"/>
    <property type="match status" value="1"/>
</dbReference>
<evidence type="ECO:0000256" key="2">
    <source>
        <dbReference type="SAM" id="MobiDB-lite"/>
    </source>
</evidence>
<dbReference type="Pfam" id="PF00932">
    <property type="entry name" value="LTD"/>
    <property type="match status" value="1"/>
</dbReference>
<feature type="chain" id="PRO_5037527544" evidence="3">
    <location>
        <begin position="19"/>
        <end position="1549"/>
    </location>
</feature>
<dbReference type="SUPFAM" id="SSF74853">
    <property type="entry name" value="Lamin A/C globular tail domain"/>
    <property type="match status" value="1"/>
</dbReference>
<dbReference type="GO" id="GO:0009166">
    <property type="term" value="P:nucleotide catabolic process"/>
    <property type="evidence" value="ECO:0007669"/>
    <property type="project" value="InterPro"/>
</dbReference>
<evidence type="ECO:0000313" key="6">
    <source>
        <dbReference type="Proteomes" id="UP000656804"/>
    </source>
</evidence>
<dbReference type="Pfam" id="PF03372">
    <property type="entry name" value="Exo_endo_phos"/>
    <property type="match status" value="1"/>
</dbReference>
<dbReference type="SUPFAM" id="SSF56300">
    <property type="entry name" value="Metallo-dependent phosphatases"/>
    <property type="match status" value="1"/>
</dbReference>
<gene>
    <name evidence="5" type="ORF">ISG29_11340</name>
</gene>
<dbReference type="GO" id="GO:0004519">
    <property type="term" value="F:endonuclease activity"/>
    <property type="evidence" value="ECO:0007669"/>
    <property type="project" value="UniProtKB-KW"/>
</dbReference>
<dbReference type="NCBIfam" id="NF033681">
    <property type="entry name" value="ExeM_NucH_DNase"/>
    <property type="match status" value="1"/>
</dbReference>
<dbReference type="SUPFAM" id="SSF56219">
    <property type="entry name" value="DNase I-like"/>
    <property type="match status" value="1"/>
</dbReference>
<dbReference type="InterPro" id="IPR047971">
    <property type="entry name" value="ExeM-like"/>
</dbReference>
<dbReference type="CDD" id="cd04486">
    <property type="entry name" value="YhcR_OBF_like"/>
    <property type="match status" value="1"/>
</dbReference>
<dbReference type="Pfam" id="PF00149">
    <property type="entry name" value="Metallophos"/>
    <property type="match status" value="1"/>
</dbReference>
<dbReference type="RefSeq" id="WP_194503514.1">
    <property type="nucleotide sequence ID" value="NZ_JADIVZ010000004.1"/>
</dbReference>
<organism evidence="5 6">
    <name type="scientific">Nocardioides acrostichi</name>
    <dbReference type="NCBI Taxonomy" id="2784339"/>
    <lineage>
        <taxon>Bacteria</taxon>
        <taxon>Bacillati</taxon>
        <taxon>Actinomycetota</taxon>
        <taxon>Actinomycetes</taxon>
        <taxon>Propionibacteriales</taxon>
        <taxon>Nocardioidaceae</taxon>
        <taxon>Nocardioides</taxon>
    </lineage>
</organism>
<dbReference type="Gene3D" id="3.90.780.10">
    <property type="entry name" value="5'-Nucleotidase, C-terminal domain"/>
    <property type="match status" value="1"/>
</dbReference>
<dbReference type="PRINTS" id="PR01607">
    <property type="entry name" value="APYRASEFAMLY"/>
</dbReference>
<dbReference type="InterPro" id="IPR036691">
    <property type="entry name" value="Endo/exonu/phosph_ase_sf"/>
</dbReference>
<keyword evidence="5" id="KW-0378">Hydrolase</keyword>
<evidence type="ECO:0000259" key="4">
    <source>
        <dbReference type="PROSITE" id="PS51841"/>
    </source>
</evidence>
<keyword evidence="5" id="KW-0255">Endonuclease</keyword>
<feature type="signal peptide" evidence="3">
    <location>
        <begin position="1"/>
        <end position="18"/>
    </location>
</feature>
<dbReference type="Proteomes" id="UP000656804">
    <property type="component" value="Unassembled WGS sequence"/>
</dbReference>
<dbReference type="Gene3D" id="3.60.21.10">
    <property type="match status" value="1"/>
</dbReference>
<evidence type="ECO:0000256" key="1">
    <source>
        <dbReference type="ARBA" id="ARBA00022729"/>
    </source>
</evidence>
<dbReference type="PROSITE" id="PS51841">
    <property type="entry name" value="LTD"/>
    <property type="match status" value="1"/>
</dbReference>
<evidence type="ECO:0000256" key="3">
    <source>
        <dbReference type="SAM" id="SignalP"/>
    </source>
</evidence>
<dbReference type="Pfam" id="PF02872">
    <property type="entry name" value="5_nucleotid_C"/>
    <property type="match status" value="1"/>
</dbReference>
<keyword evidence="6" id="KW-1185">Reference proteome</keyword>
<protein>
    <submittedName>
        <fullName evidence="5">ExeM/NucH family extracellular endonuclease</fullName>
    </submittedName>
</protein>
<reference evidence="5" key="1">
    <citation type="submission" date="2020-11" db="EMBL/GenBank/DDBJ databases">
        <title>Nocardioides sp. CBS4Y-1, whole genome shotgun sequence.</title>
        <authorList>
            <person name="Tuo L."/>
        </authorList>
    </citation>
    <scope>NUCLEOTIDE SEQUENCE</scope>
    <source>
        <strain evidence="5">CBS4Y-1</strain>
    </source>
</reference>
<dbReference type="InterPro" id="IPR036415">
    <property type="entry name" value="Lamin_tail_dom_sf"/>
</dbReference>
<sequence>MSVAASGLLAFQIAPASAASAGLVISEVYGGGGNTGATLTNDFIELSNPTDTDISVDGWSVQYRSASGTSAQVTNLTGTVPAGGHYLVQEAAGSGGSQALPTPDATGSIAMSGSNGQVFLVDSTDPVAADVTGDVKGSAAFVDMVGYGSAATYETAATGALSATTSAQRTAADADDNSTEFTLAAPDPQSSGSTGGGGGGDTEPQSVTIAEIQGTDTDTSPLAGSDVVTEGVVTAAYPTGGFKGFNLQTEGTGAGDDATPGASDGIFVYAPSIATLPEVGDSVQVTGAVSEYNGLTELTASDVSATDAPLDPVTALETAWFTTDEEREAHESELVSLTDDFTVTNSYATWQYGEIGLATGDHPLIQPTEVEDFQTGDIAGVEADNAARLLTLDDGRSANFGGAASDEPSSWVDADHAVRVGAAATLKQPMVIDYRFGLWRVQPTAPIEGLGTDVATFEDTRADNQAPADVGGDIRLATFNVLNYFPTTGEEYVDSGLGTCTYYDDRDGNHITTNSCTNNGPRGAADDANFTRQQAKIVDAINKLSASIVSLEEIENSVQFGKDRDFALANLVDALNAAAGPDTWAYVPSPDASALPALADQDVIRTAFIYKPAAVEPVGDSEVLVDETNFDNAREPLAQAFKAAGGADSDAFGVIVNHFKSKGSSGASGDNADQGQGAYNADRIGQAQALSDFASTFKSDRGIKALFLTGDFNAYSEEDPVQVLEDDGYTAIESDTAGEETYSFSGLSGSLDHVFANNAAMKMVTGADVWNINSAETVAFQYSRYNNNVTDFYAADPFAASDHDPEIVGVNLADTSNQVTLNLLGVNDFHGRINKSTVSWAGTVEKLTRSGGGDDSTLFIGAGDLIGASEFASAIDDDQPTIDVLNALELDASAVGNHEFDKGWIDLRDRVIGAEGSRNALWDYLGANVYEKGTENPVLPEFALFDVDGVTVGVIGVVTEETSSLVSPDGIKDIDFGNATDAVNRVAAKLHDGDESNGEADVIVASYHAGANQGDKTYEENLAQGGEFAEMASVDPAVDVIFNGHTHQTYVYDQPTADGTRPMIQTGSYAANVGQVRLTVDSTTGEVVSYEARNVPRRTDRTDDELAATYPRVAKVKEIVDAALAHAAEVGNQPVAEITDDITTAFNGGKRDDRSAESTLGDLVGNALRDGLDFGDPDLGLTNPGGLRAELLYAGDTSENEQNTDGVVTYAEANSVLPFGNSIALVDLTGAQLKSVLEEQWQPAGASRPYLQLGMSDNVEVTADASKPVGERITSVMIDGQPLDPDATYTVSTFNFLASGGDNFTSFQDGKVTDTGLLDADLWRDYLADSSPIDPDYARQQVFESGLPAEMTPGQGYSFTLGTDLDTPLAPTTGETLDLTSLGSPANTEVTATLVDGDDSTELGTFAVDAGTAQVDLDVPGDAPAGSVVEMVAAPSGTTVTVPVASTTPDKPTPTLTVLTRPTHVVKGKTHLLVYVAVDAGDVTPSGVVRINPPGEGYRQVPIGENGTVLVRLNKVFNRTGEKTIHILYKKDPNTTNARTATTIQVYKK</sequence>
<dbReference type="InterPro" id="IPR004843">
    <property type="entry name" value="Calcineurin-like_PHP"/>
</dbReference>
<dbReference type="InterPro" id="IPR005135">
    <property type="entry name" value="Endo/exonuclease/phosphatase"/>
</dbReference>
<dbReference type="GO" id="GO:0016787">
    <property type="term" value="F:hydrolase activity"/>
    <property type="evidence" value="ECO:0007669"/>
    <property type="project" value="InterPro"/>
</dbReference>
<dbReference type="Gene3D" id="3.60.10.10">
    <property type="entry name" value="Endonuclease/exonuclease/phosphatase"/>
    <property type="match status" value="1"/>
</dbReference>
<dbReference type="SUPFAM" id="SSF55816">
    <property type="entry name" value="5'-nucleotidase (syn. UDP-sugar hydrolase), C-terminal domain"/>
    <property type="match status" value="1"/>
</dbReference>
<accession>A0A930V215</accession>
<dbReference type="InterPro" id="IPR006179">
    <property type="entry name" value="5_nucleotidase/apyrase"/>
</dbReference>
<dbReference type="EMBL" id="JADIVZ010000004">
    <property type="protein sequence ID" value="MBF4162285.1"/>
    <property type="molecule type" value="Genomic_DNA"/>
</dbReference>
<dbReference type="InterPro" id="IPR008334">
    <property type="entry name" value="5'-Nucleotdase_C"/>
</dbReference>
<name>A0A930V215_9ACTN</name>
<dbReference type="PANTHER" id="PTHR42834:SF1">
    <property type="entry name" value="ENDONUCLEASE_EXONUCLEASE_PHOSPHATASE FAMILY PROTEIN (AFU_ORTHOLOGUE AFUA_3G09210)"/>
    <property type="match status" value="1"/>
</dbReference>
<dbReference type="InterPro" id="IPR001322">
    <property type="entry name" value="Lamin_tail_dom"/>
</dbReference>
<feature type="domain" description="LTD" evidence="4">
    <location>
        <begin position="11"/>
        <end position="149"/>
    </location>
</feature>
<dbReference type="PANTHER" id="PTHR42834">
    <property type="entry name" value="ENDONUCLEASE/EXONUCLEASE/PHOSPHATASE FAMILY PROTEIN (AFU_ORTHOLOGUE AFUA_3G09210)"/>
    <property type="match status" value="1"/>
</dbReference>
<feature type="region of interest" description="Disordered" evidence="2">
    <location>
        <begin position="171"/>
        <end position="205"/>
    </location>
</feature>
<keyword evidence="1 3" id="KW-0732">Signal</keyword>
<evidence type="ECO:0000313" key="5">
    <source>
        <dbReference type="EMBL" id="MBF4162285.1"/>
    </source>
</evidence>
<keyword evidence="5" id="KW-0540">Nuclease</keyword>
<proteinExistence type="predicted"/>